<dbReference type="Proteomes" id="UP001160148">
    <property type="component" value="Unassembled WGS sequence"/>
</dbReference>
<accession>A0AAV0XUD3</accession>
<name>A0AAV0XUD3_9HEMI</name>
<gene>
    <name evidence="1" type="ORF">MEUPH1_LOCUS25518</name>
</gene>
<evidence type="ECO:0000313" key="1">
    <source>
        <dbReference type="EMBL" id="CAI6371522.1"/>
    </source>
</evidence>
<dbReference type="AlphaFoldDB" id="A0AAV0XUD3"/>
<sequence length="75" mass="8627">MMYVAQSYVENPAQSTVSVSADLPADLGISRRWTARMMKNLGLKVYRPHLLQALNEDDPDRRLEFCVCRVVFDTH</sequence>
<dbReference type="EMBL" id="CARXXK010001012">
    <property type="protein sequence ID" value="CAI6371522.1"/>
    <property type="molecule type" value="Genomic_DNA"/>
</dbReference>
<reference evidence="1 2" key="1">
    <citation type="submission" date="2023-01" db="EMBL/GenBank/DDBJ databases">
        <authorList>
            <person name="Whitehead M."/>
        </authorList>
    </citation>
    <scope>NUCLEOTIDE SEQUENCE [LARGE SCALE GENOMIC DNA]</scope>
</reference>
<proteinExistence type="predicted"/>
<keyword evidence="2" id="KW-1185">Reference proteome</keyword>
<comment type="caution">
    <text evidence="1">The sequence shown here is derived from an EMBL/GenBank/DDBJ whole genome shotgun (WGS) entry which is preliminary data.</text>
</comment>
<evidence type="ECO:0000313" key="2">
    <source>
        <dbReference type="Proteomes" id="UP001160148"/>
    </source>
</evidence>
<protein>
    <submittedName>
        <fullName evidence="1">Uncharacterized protein</fullName>
    </submittedName>
</protein>
<organism evidence="1 2">
    <name type="scientific">Macrosiphum euphorbiae</name>
    <name type="common">potato aphid</name>
    <dbReference type="NCBI Taxonomy" id="13131"/>
    <lineage>
        <taxon>Eukaryota</taxon>
        <taxon>Metazoa</taxon>
        <taxon>Ecdysozoa</taxon>
        <taxon>Arthropoda</taxon>
        <taxon>Hexapoda</taxon>
        <taxon>Insecta</taxon>
        <taxon>Pterygota</taxon>
        <taxon>Neoptera</taxon>
        <taxon>Paraneoptera</taxon>
        <taxon>Hemiptera</taxon>
        <taxon>Sternorrhyncha</taxon>
        <taxon>Aphidomorpha</taxon>
        <taxon>Aphidoidea</taxon>
        <taxon>Aphididae</taxon>
        <taxon>Macrosiphini</taxon>
        <taxon>Macrosiphum</taxon>
    </lineage>
</organism>